<dbReference type="EMBL" id="JACHVB010000020">
    <property type="protein sequence ID" value="MBC2594099.1"/>
    <property type="molecule type" value="Genomic_DNA"/>
</dbReference>
<protein>
    <submittedName>
        <fullName evidence="2">Uncharacterized protein</fullName>
    </submittedName>
</protein>
<feature type="chain" id="PRO_5032661400" evidence="1">
    <location>
        <begin position="25"/>
        <end position="186"/>
    </location>
</feature>
<keyword evidence="3" id="KW-1185">Reference proteome</keyword>
<proteinExistence type="predicted"/>
<dbReference type="RefSeq" id="WP_185675081.1">
    <property type="nucleotide sequence ID" value="NZ_JACHVB010000020.1"/>
</dbReference>
<reference evidence="2 3" key="1">
    <citation type="submission" date="2020-07" db="EMBL/GenBank/DDBJ databases">
        <authorList>
            <person name="Feng X."/>
        </authorList>
    </citation>
    <scope>NUCLEOTIDE SEQUENCE [LARGE SCALE GENOMIC DNA]</scope>
    <source>
        <strain evidence="2 3">JCM31066</strain>
    </source>
</reference>
<gene>
    <name evidence="2" type="ORF">H5P28_07465</name>
</gene>
<dbReference type="AlphaFoldDB" id="A0A842HD27"/>
<organism evidence="2 3">
    <name type="scientific">Ruficoccus amylovorans</name>
    <dbReference type="NCBI Taxonomy" id="1804625"/>
    <lineage>
        <taxon>Bacteria</taxon>
        <taxon>Pseudomonadati</taxon>
        <taxon>Verrucomicrobiota</taxon>
        <taxon>Opitutia</taxon>
        <taxon>Puniceicoccales</taxon>
        <taxon>Cerasicoccaceae</taxon>
        <taxon>Ruficoccus</taxon>
    </lineage>
</organism>
<evidence type="ECO:0000313" key="3">
    <source>
        <dbReference type="Proteomes" id="UP000546464"/>
    </source>
</evidence>
<accession>A0A842HD27</accession>
<sequence>MKPFAAPVLVAFFMFIAGSSSGLAGDVASGSTREIPASGPAAATPAAQTTTNSAAHGKVTIYLHGAFRNRTAVELRPEEATLFEAIRKGGGLTRLSHQHLLIVTPAHGTEPGQERNLSALDFYYGDVDYLLPDKTRIITAWDAWKAVSDEQYARLQAAEAAYAKRRAAGEIKTVPLDTLPPAKPAK</sequence>
<keyword evidence="1" id="KW-0732">Signal</keyword>
<feature type="signal peptide" evidence="1">
    <location>
        <begin position="1"/>
        <end position="24"/>
    </location>
</feature>
<dbReference type="Proteomes" id="UP000546464">
    <property type="component" value="Unassembled WGS sequence"/>
</dbReference>
<comment type="caution">
    <text evidence="2">The sequence shown here is derived from an EMBL/GenBank/DDBJ whole genome shotgun (WGS) entry which is preliminary data.</text>
</comment>
<evidence type="ECO:0000256" key="1">
    <source>
        <dbReference type="SAM" id="SignalP"/>
    </source>
</evidence>
<name>A0A842HD27_9BACT</name>
<evidence type="ECO:0000313" key="2">
    <source>
        <dbReference type="EMBL" id="MBC2594099.1"/>
    </source>
</evidence>